<feature type="domain" description="MotA/TolQ/ExbB proton channel" evidence="10">
    <location>
        <begin position="37"/>
        <end position="140"/>
    </location>
</feature>
<evidence type="ECO:0000256" key="6">
    <source>
        <dbReference type="ARBA" id="ARBA00022989"/>
    </source>
</evidence>
<feature type="transmembrane region" description="Helical" evidence="9">
    <location>
        <begin position="72"/>
        <end position="92"/>
    </location>
</feature>
<accession>A0A2U2BZW6</accession>
<evidence type="ECO:0000256" key="8">
    <source>
        <dbReference type="RuleBase" id="RU004057"/>
    </source>
</evidence>
<dbReference type="GO" id="GO:0055085">
    <property type="term" value="P:transmembrane transport"/>
    <property type="evidence" value="ECO:0007669"/>
    <property type="project" value="InterPro"/>
</dbReference>
<evidence type="ECO:0000256" key="9">
    <source>
        <dbReference type="SAM" id="Phobius"/>
    </source>
</evidence>
<dbReference type="Pfam" id="PF01618">
    <property type="entry name" value="MotA_ExbB"/>
    <property type="match status" value="1"/>
</dbReference>
<dbReference type="AlphaFoldDB" id="A0A2U2BZW6"/>
<evidence type="ECO:0000256" key="3">
    <source>
        <dbReference type="ARBA" id="ARBA00022475"/>
    </source>
</evidence>
<dbReference type="Proteomes" id="UP000245014">
    <property type="component" value="Unassembled WGS sequence"/>
</dbReference>
<evidence type="ECO:0000313" key="12">
    <source>
        <dbReference type="Proteomes" id="UP000245014"/>
    </source>
</evidence>
<evidence type="ECO:0000256" key="1">
    <source>
        <dbReference type="ARBA" id="ARBA00004429"/>
    </source>
</evidence>
<dbReference type="NCBIfam" id="TIGR02805">
    <property type="entry name" value="exbB2"/>
    <property type="match status" value="1"/>
</dbReference>
<dbReference type="InterPro" id="IPR014172">
    <property type="entry name" value="TonB_ExbB_2"/>
</dbReference>
<evidence type="ECO:0000256" key="7">
    <source>
        <dbReference type="ARBA" id="ARBA00023136"/>
    </source>
</evidence>
<organism evidence="11 12">
    <name type="scientific">Aliarcobacter skirrowii</name>
    <dbReference type="NCBI Taxonomy" id="28200"/>
    <lineage>
        <taxon>Bacteria</taxon>
        <taxon>Pseudomonadati</taxon>
        <taxon>Campylobacterota</taxon>
        <taxon>Epsilonproteobacteria</taxon>
        <taxon>Campylobacterales</taxon>
        <taxon>Arcobacteraceae</taxon>
        <taxon>Aliarcobacter</taxon>
    </lineage>
</organism>
<feature type="transmembrane region" description="Helical" evidence="9">
    <location>
        <begin position="104"/>
        <end position="128"/>
    </location>
</feature>
<keyword evidence="4 9" id="KW-0812">Transmembrane</keyword>
<feature type="transmembrane region" description="Helical" evidence="9">
    <location>
        <begin position="12"/>
        <end position="32"/>
    </location>
</feature>
<name>A0A2U2BZW6_9BACT</name>
<comment type="similarity">
    <text evidence="8">Belongs to the exbB/tolQ family.</text>
</comment>
<keyword evidence="2 8" id="KW-0813">Transport</keyword>
<protein>
    <submittedName>
        <fullName evidence="11">TonB-system energizer ExbB</fullName>
    </submittedName>
</protein>
<reference evidence="11 12" key="1">
    <citation type="submission" date="2018-05" db="EMBL/GenBank/DDBJ databases">
        <title>Antimicrobial susceptibility testing and genomic analysis of Arcobacter skirrowii strains and one Arcobacter butzleri isolated from German poultry farms.</title>
        <authorList>
            <person name="Haenel I."/>
            <person name="Hotzel H."/>
            <person name="Tomaso H."/>
            <person name="Busch A."/>
        </authorList>
    </citation>
    <scope>NUCLEOTIDE SEQUENCE [LARGE SCALE GENOMIC DNA]</scope>
    <source>
        <strain evidence="12">v</strain>
    </source>
</reference>
<evidence type="ECO:0000256" key="5">
    <source>
        <dbReference type="ARBA" id="ARBA00022927"/>
    </source>
</evidence>
<dbReference type="PANTHER" id="PTHR30625:SF15">
    <property type="entry name" value="BIOPOLYMER TRANSPORT PROTEIN EXBB"/>
    <property type="match status" value="1"/>
</dbReference>
<comment type="caution">
    <text evidence="11">The sequence shown here is derived from an EMBL/GenBank/DDBJ whole genome shotgun (WGS) entry which is preliminary data.</text>
</comment>
<proteinExistence type="inferred from homology"/>
<evidence type="ECO:0000313" key="11">
    <source>
        <dbReference type="EMBL" id="PWE20911.1"/>
    </source>
</evidence>
<sequence>MFDDIEKLKHLVDYGVIGLLVVMSFVAVFFFIERVIFYKKIDVSSYKTKKSLDVALTKHLTIIGTIASNSPYIGLLGTVLAIMLTFMTMGGGGDIDAAKIMESLALALKATAVGLVVAIVSMVLYNILSRFAEVLESDYEATEV</sequence>
<keyword evidence="5 8" id="KW-0653">Protein transport</keyword>
<dbReference type="InterPro" id="IPR050790">
    <property type="entry name" value="ExbB/TolQ_transport"/>
</dbReference>
<dbReference type="GO" id="GO:0005886">
    <property type="term" value="C:plasma membrane"/>
    <property type="evidence" value="ECO:0007669"/>
    <property type="project" value="UniProtKB-SubCell"/>
</dbReference>
<comment type="subcellular location">
    <subcellularLocation>
        <location evidence="1">Cell inner membrane</location>
        <topology evidence="1">Multi-pass membrane protein</topology>
    </subcellularLocation>
    <subcellularLocation>
        <location evidence="8">Membrane</location>
        <topology evidence="8">Multi-pass membrane protein</topology>
    </subcellularLocation>
</comment>
<gene>
    <name evidence="11" type="primary">exbB</name>
    <name evidence="11" type="ORF">DF188_06950</name>
</gene>
<dbReference type="GO" id="GO:0017038">
    <property type="term" value="P:protein import"/>
    <property type="evidence" value="ECO:0007669"/>
    <property type="project" value="TreeGrafter"/>
</dbReference>
<keyword evidence="3" id="KW-1003">Cell membrane</keyword>
<evidence type="ECO:0000256" key="4">
    <source>
        <dbReference type="ARBA" id="ARBA00022692"/>
    </source>
</evidence>
<dbReference type="STRING" id="28200.GCA_001572935_01380"/>
<keyword evidence="7 9" id="KW-0472">Membrane</keyword>
<dbReference type="EMBL" id="QEYI01000005">
    <property type="protein sequence ID" value="PWE20911.1"/>
    <property type="molecule type" value="Genomic_DNA"/>
</dbReference>
<keyword evidence="6 9" id="KW-1133">Transmembrane helix</keyword>
<dbReference type="RefSeq" id="WP_109066259.1">
    <property type="nucleotide sequence ID" value="NZ_JAODBW010000005.1"/>
</dbReference>
<dbReference type="InterPro" id="IPR002898">
    <property type="entry name" value="MotA_ExbB_proton_chnl"/>
</dbReference>
<evidence type="ECO:0000259" key="10">
    <source>
        <dbReference type="Pfam" id="PF01618"/>
    </source>
</evidence>
<evidence type="ECO:0000256" key="2">
    <source>
        <dbReference type="ARBA" id="ARBA00022448"/>
    </source>
</evidence>
<dbReference type="PANTHER" id="PTHR30625">
    <property type="entry name" value="PROTEIN TOLQ"/>
    <property type="match status" value="1"/>
</dbReference>